<organism evidence="1 2">
    <name type="scientific">Purpureocillium lilacinum</name>
    <name type="common">Paecilomyces lilacinus</name>
    <dbReference type="NCBI Taxonomy" id="33203"/>
    <lineage>
        <taxon>Eukaryota</taxon>
        <taxon>Fungi</taxon>
        <taxon>Dikarya</taxon>
        <taxon>Ascomycota</taxon>
        <taxon>Pezizomycotina</taxon>
        <taxon>Sordariomycetes</taxon>
        <taxon>Hypocreomycetidae</taxon>
        <taxon>Hypocreales</taxon>
        <taxon>Ophiocordycipitaceae</taxon>
        <taxon>Purpureocillium</taxon>
    </lineage>
</organism>
<proteinExistence type="predicted"/>
<reference evidence="1" key="1">
    <citation type="submission" date="2024-12" db="EMBL/GenBank/DDBJ databases">
        <title>Comparative genomics and development of molecular markers within Purpureocillium lilacinum and among Purpureocillium species.</title>
        <authorList>
            <person name="Yeh Z.-Y."/>
            <person name="Ni N.-T."/>
            <person name="Lo P.-H."/>
            <person name="Mushyakhwo K."/>
            <person name="Lin C.-F."/>
            <person name="Nai Y.-S."/>
        </authorList>
    </citation>
    <scope>NUCLEOTIDE SEQUENCE</scope>
    <source>
        <strain evidence="1">NCHU-NPUST-175</strain>
    </source>
</reference>
<evidence type="ECO:0000313" key="1">
    <source>
        <dbReference type="EMBL" id="KAL3962473.1"/>
    </source>
</evidence>
<dbReference type="Proteomes" id="UP001638806">
    <property type="component" value="Unassembled WGS sequence"/>
</dbReference>
<evidence type="ECO:0000313" key="2">
    <source>
        <dbReference type="Proteomes" id="UP001638806"/>
    </source>
</evidence>
<keyword evidence="2" id="KW-1185">Reference proteome</keyword>
<gene>
    <name evidence="1" type="ORF">ACCO45_003996</name>
</gene>
<name>A0ACC4E2B6_PURLI</name>
<dbReference type="EMBL" id="JBGNUJ010000003">
    <property type="protein sequence ID" value="KAL3962473.1"/>
    <property type="molecule type" value="Genomic_DNA"/>
</dbReference>
<sequence length="119" mass="12882">MDQQPAAAGSAATAAKTTPKWCVPGRGATWKPGRRPQDALGDLTGGKDVFEKEFAANQQANSLARPKPTLPQHIRERKRIRGQPPAPLWTLSVRQNGARAEVLAGCPVSFTRRARDLDS</sequence>
<comment type="caution">
    <text evidence="1">The sequence shown here is derived from an EMBL/GenBank/DDBJ whole genome shotgun (WGS) entry which is preliminary data.</text>
</comment>
<protein>
    <submittedName>
        <fullName evidence="1">Uncharacterized protein</fullName>
    </submittedName>
</protein>
<accession>A0ACC4E2B6</accession>